<dbReference type="Proteomes" id="UP000298493">
    <property type="component" value="Unassembled WGS sequence"/>
</dbReference>
<keyword evidence="4" id="KW-1185">Reference proteome</keyword>
<sequence>MAIATFPSTSPDYKPVPIINPIRTWNRFNLPTRMRSAARGDQKASRKPPVEPNHDFTGQNVIVTGANTGLGYQAALKFASLGAQKLILGVRNMEKGEIAKLNIIESLGLTGDLNQIEVWPLDMLSYLSIKTFAAKANKSLERLDIVVLNAGIMPPAPSVNPYSFRRKSGYKTSQYGWEETLQVNTLSTVYLALLLLPKLRETSATVNPAPVLEFVGCSVYKDITLPPAFVRTPIQTCSKNELANKTGNERDESLSIWKENKMVRRLKKEGLKLEDIYTYKGKEQYDISKYALQCAVRKIAEFVGPHEVVVISCCPQECKTDIRRQALRYNKAGFTIKSALDPRRHLRTSEQGARTLVSGTYQGRESHGMFWTNDQVQAFSKKKWVGYDCPDYLIDDTMIGFPLKKKRVPISRYRTRTKSVEEQKEGLLKEGKLVSEFEQIELVWKDILFCLAKDEPEVQHLVKAV</sequence>
<dbReference type="SUPFAM" id="SSF51735">
    <property type="entry name" value="NAD(P)-binding Rossmann-fold domains"/>
    <property type="match status" value="1"/>
</dbReference>
<dbReference type="PANTHER" id="PTHR43157">
    <property type="entry name" value="PHOSPHATIDYLINOSITOL-GLYCAN BIOSYNTHESIS CLASS F PROTEIN-RELATED"/>
    <property type="match status" value="1"/>
</dbReference>
<feature type="compositionally biased region" description="Basic and acidic residues" evidence="2">
    <location>
        <begin position="38"/>
        <end position="54"/>
    </location>
</feature>
<proteinExistence type="predicted"/>
<dbReference type="EMBL" id="SNSC02000014">
    <property type="protein sequence ID" value="TID18581.1"/>
    <property type="molecule type" value="Genomic_DNA"/>
</dbReference>
<name>A0A4Z1NSC1_9PEZI</name>
<keyword evidence="1" id="KW-0560">Oxidoreductase</keyword>
<protein>
    <submittedName>
        <fullName evidence="3">Short-chain dehydrogenase</fullName>
    </submittedName>
</protein>
<organism evidence="3 4">
    <name type="scientific">Venturia nashicola</name>
    <dbReference type="NCBI Taxonomy" id="86259"/>
    <lineage>
        <taxon>Eukaryota</taxon>
        <taxon>Fungi</taxon>
        <taxon>Dikarya</taxon>
        <taxon>Ascomycota</taxon>
        <taxon>Pezizomycotina</taxon>
        <taxon>Dothideomycetes</taxon>
        <taxon>Pleosporomycetidae</taxon>
        <taxon>Venturiales</taxon>
        <taxon>Venturiaceae</taxon>
        <taxon>Venturia</taxon>
    </lineage>
</organism>
<comment type="caution">
    <text evidence="3">The sequence shown here is derived from an EMBL/GenBank/DDBJ whole genome shotgun (WGS) entry which is preliminary data.</text>
</comment>
<reference evidence="3 4" key="1">
    <citation type="submission" date="2019-04" db="EMBL/GenBank/DDBJ databases">
        <title>High contiguity whole genome sequence and gene annotation resource for two Venturia nashicola isolates.</title>
        <authorList>
            <person name="Prokchorchik M."/>
            <person name="Won K."/>
            <person name="Lee Y."/>
            <person name="Choi E.D."/>
            <person name="Segonzac C."/>
            <person name="Sohn K.H."/>
        </authorList>
    </citation>
    <scope>NUCLEOTIDE SEQUENCE [LARGE SCALE GENOMIC DNA]</scope>
    <source>
        <strain evidence="3 4">PRI2</strain>
    </source>
</reference>
<dbReference type="InterPro" id="IPR002347">
    <property type="entry name" value="SDR_fam"/>
</dbReference>
<accession>A0A4Z1NSC1</accession>
<dbReference type="STRING" id="86259.A0A4Z1NSC1"/>
<gene>
    <name evidence="3" type="ORF">E6O75_ATG06657</name>
</gene>
<dbReference type="PRINTS" id="PR00081">
    <property type="entry name" value="GDHRDH"/>
</dbReference>
<evidence type="ECO:0000256" key="1">
    <source>
        <dbReference type="ARBA" id="ARBA00023002"/>
    </source>
</evidence>
<dbReference type="AlphaFoldDB" id="A0A4Z1NSC1"/>
<evidence type="ECO:0000313" key="3">
    <source>
        <dbReference type="EMBL" id="TID18581.1"/>
    </source>
</evidence>
<evidence type="ECO:0000256" key="2">
    <source>
        <dbReference type="SAM" id="MobiDB-lite"/>
    </source>
</evidence>
<feature type="region of interest" description="Disordered" evidence="2">
    <location>
        <begin position="36"/>
        <end position="56"/>
    </location>
</feature>
<dbReference type="OrthoDB" id="542013at2759"/>
<dbReference type="PANTHER" id="PTHR43157:SF22">
    <property type="entry name" value="SHORT-CHAIN DEHYDROGENASE_REDUCTASE PHMF"/>
    <property type="match status" value="1"/>
</dbReference>
<dbReference type="GO" id="GO:0016491">
    <property type="term" value="F:oxidoreductase activity"/>
    <property type="evidence" value="ECO:0007669"/>
    <property type="project" value="UniProtKB-KW"/>
</dbReference>
<dbReference type="Gene3D" id="3.40.50.720">
    <property type="entry name" value="NAD(P)-binding Rossmann-like Domain"/>
    <property type="match status" value="1"/>
</dbReference>
<dbReference type="InterPro" id="IPR036291">
    <property type="entry name" value="NAD(P)-bd_dom_sf"/>
</dbReference>
<evidence type="ECO:0000313" key="4">
    <source>
        <dbReference type="Proteomes" id="UP000298493"/>
    </source>
</evidence>
<dbReference type="Pfam" id="PF00106">
    <property type="entry name" value="adh_short"/>
    <property type="match status" value="1"/>
</dbReference>